<feature type="domain" description="CheW-like" evidence="1">
    <location>
        <begin position="9"/>
        <end position="153"/>
    </location>
</feature>
<evidence type="ECO:0000259" key="1">
    <source>
        <dbReference type="PROSITE" id="PS50851"/>
    </source>
</evidence>
<dbReference type="Gene3D" id="2.40.50.180">
    <property type="entry name" value="CheA-289, Domain 4"/>
    <property type="match status" value="1"/>
</dbReference>
<dbReference type="CDD" id="cd00732">
    <property type="entry name" value="CheW"/>
    <property type="match status" value="1"/>
</dbReference>
<evidence type="ECO:0000313" key="3">
    <source>
        <dbReference type="Proteomes" id="UP001295463"/>
    </source>
</evidence>
<dbReference type="InterPro" id="IPR039315">
    <property type="entry name" value="CheW"/>
</dbReference>
<dbReference type="SUPFAM" id="SSF50341">
    <property type="entry name" value="CheW-like"/>
    <property type="match status" value="1"/>
</dbReference>
<dbReference type="InterPro" id="IPR002545">
    <property type="entry name" value="CheW-lke_dom"/>
</dbReference>
<name>A0ABM9DA10_9BACT</name>
<evidence type="ECO:0000313" key="2">
    <source>
        <dbReference type="EMBL" id="CAH2031238.1"/>
    </source>
</evidence>
<gene>
    <name evidence="2" type="ORF">GEAMG1_1408</name>
</gene>
<accession>A0ABM9DA10</accession>
<dbReference type="PANTHER" id="PTHR22617:SF41">
    <property type="entry name" value="CHEMOTAXIS SIGNAL TRANSDUCTION SYSTEM ADAPTOR PROTEIN CHEW"/>
    <property type="match status" value="1"/>
</dbReference>
<keyword evidence="3" id="KW-1185">Reference proteome</keyword>
<organism evidence="2 3">
    <name type="scientific">Trichlorobacter ammonificans</name>
    <dbReference type="NCBI Taxonomy" id="2916410"/>
    <lineage>
        <taxon>Bacteria</taxon>
        <taxon>Pseudomonadati</taxon>
        <taxon>Thermodesulfobacteriota</taxon>
        <taxon>Desulfuromonadia</taxon>
        <taxon>Geobacterales</taxon>
        <taxon>Geobacteraceae</taxon>
        <taxon>Trichlorobacter</taxon>
    </lineage>
</organism>
<sequence length="170" mass="18520">MADPGVLEATQYLSFMLDQEVFAVDVARVREILEYKGTTRIPQTPAYLRGVINLRGSVVPVVDLRLLFGMPAVEHTINTCVIVLEINVEGDTVVAGALADSVREVLELEATEVEAAPRLGSRLNTDFIKGMGKRNEQFLMLLDIDRVFGDETIGVIRQTGGTAAEADETA</sequence>
<dbReference type="PROSITE" id="PS50851">
    <property type="entry name" value="CHEW"/>
    <property type="match status" value="1"/>
</dbReference>
<dbReference type="Proteomes" id="UP001295463">
    <property type="component" value="Chromosome"/>
</dbReference>
<dbReference type="Gene3D" id="2.30.30.40">
    <property type="entry name" value="SH3 Domains"/>
    <property type="match status" value="1"/>
</dbReference>
<dbReference type="InterPro" id="IPR036061">
    <property type="entry name" value="CheW-like_dom_sf"/>
</dbReference>
<dbReference type="SMART" id="SM00260">
    <property type="entry name" value="CheW"/>
    <property type="match status" value="1"/>
</dbReference>
<proteinExistence type="predicted"/>
<dbReference type="RefSeq" id="WP_305732074.1">
    <property type="nucleotide sequence ID" value="NZ_OW150024.1"/>
</dbReference>
<protein>
    <submittedName>
        <fullName evidence="2">Positive regulator of CheA protein activity (CheW)</fullName>
    </submittedName>
</protein>
<dbReference type="Pfam" id="PF01584">
    <property type="entry name" value="CheW"/>
    <property type="match status" value="1"/>
</dbReference>
<reference evidence="2 3" key="1">
    <citation type="submission" date="2022-03" db="EMBL/GenBank/DDBJ databases">
        <authorList>
            <person name="Koch H."/>
        </authorList>
    </citation>
    <scope>NUCLEOTIDE SEQUENCE [LARGE SCALE GENOMIC DNA]</scope>
    <source>
        <strain evidence="2 3">G1</strain>
    </source>
</reference>
<dbReference type="EMBL" id="OW150024">
    <property type="protein sequence ID" value="CAH2031238.1"/>
    <property type="molecule type" value="Genomic_DNA"/>
</dbReference>
<dbReference type="PANTHER" id="PTHR22617">
    <property type="entry name" value="CHEMOTAXIS SENSOR HISTIDINE KINASE-RELATED"/>
    <property type="match status" value="1"/>
</dbReference>